<dbReference type="Pfam" id="PF13568">
    <property type="entry name" value="OMP_b-brl_2"/>
    <property type="match status" value="1"/>
</dbReference>
<dbReference type="OrthoDB" id="947434at2"/>
<evidence type="ECO:0000313" key="4">
    <source>
        <dbReference type="Proteomes" id="UP000283387"/>
    </source>
</evidence>
<accession>A0A419W6N2</accession>
<dbReference type="EMBL" id="RAPN01000001">
    <property type="protein sequence ID" value="RKD91118.1"/>
    <property type="molecule type" value="Genomic_DNA"/>
</dbReference>
<dbReference type="InterPro" id="IPR025665">
    <property type="entry name" value="Beta-barrel_OMP_2"/>
</dbReference>
<evidence type="ECO:0000313" key="3">
    <source>
        <dbReference type="EMBL" id="RKD91118.1"/>
    </source>
</evidence>
<sequence length="217" mass="23954">MKKIIVALTVFTGLMAAKPAGAQDYTDRKNSAIGLKGGLNMSSLTIDDNSDKNLKFGFHVGAFDKIPLSDRFAIQPELLYSVKGLNYSYDNTTGVDGDSQFKLHYIDLPVLLVFNLAEDFSFQVGPYVGYLAHANVDTDATILNNFGINENEEIDRDNFNKFDYGLTAGMTFDLDPLLIGFDYSMGFNPVARDDQSAEMLLGDAKNRVIQVFAGLKF</sequence>
<dbReference type="Proteomes" id="UP000283387">
    <property type="component" value="Unassembled WGS sequence"/>
</dbReference>
<feature type="signal peptide" evidence="1">
    <location>
        <begin position="1"/>
        <end position="22"/>
    </location>
</feature>
<evidence type="ECO:0000256" key="1">
    <source>
        <dbReference type="SAM" id="SignalP"/>
    </source>
</evidence>
<feature type="domain" description="Outer membrane protein beta-barrel" evidence="2">
    <location>
        <begin position="22"/>
        <end position="190"/>
    </location>
</feature>
<dbReference type="Gene3D" id="2.40.160.20">
    <property type="match status" value="1"/>
</dbReference>
<proteinExistence type="predicted"/>
<gene>
    <name evidence="3" type="ORF">BC643_1467</name>
</gene>
<comment type="caution">
    <text evidence="3">The sequence shown here is derived from an EMBL/GenBank/DDBJ whole genome shotgun (WGS) entry which is preliminary data.</text>
</comment>
<organism evidence="3 4">
    <name type="scientific">Mangrovibacterium diazotrophicum</name>
    <dbReference type="NCBI Taxonomy" id="1261403"/>
    <lineage>
        <taxon>Bacteria</taxon>
        <taxon>Pseudomonadati</taxon>
        <taxon>Bacteroidota</taxon>
        <taxon>Bacteroidia</taxon>
        <taxon>Marinilabiliales</taxon>
        <taxon>Prolixibacteraceae</taxon>
        <taxon>Mangrovibacterium</taxon>
    </lineage>
</organism>
<protein>
    <submittedName>
        <fullName evidence="3">Outer membrane protein with beta-barrel domain</fullName>
    </submittedName>
</protein>
<name>A0A419W6N2_9BACT</name>
<keyword evidence="1" id="KW-0732">Signal</keyword>
<reference evidence="3 4" key="1">
    <citation type="submission" date="2018-09" db="EMBL/GenBank/DDBJ databases">
        <title>Genomic Encyclopedia of Archaeal and Bacterial Type Strains, Phase II (KMG-II): from individual species to whole genera.</title>
        <authorList>
            <person name="Goeker M."/>
        </authorList>
    </citation>
    <scope>NUCLEOTIDE SEQUENCE [LARGE SCALE GENOMIC DNA]</scope>
    <source>
        <strain evidence="3 4">DSM 27148</strain>
    </source>
</reference>
<evidence type="ECO:0000259" key="2">
    <source>
        <dbReference type="Pfam" id="PF13568"/>
    </source>
</evidence>
<keyword evidence="4" id="KW-1185">Reference proteome</keyword>
<feature type="chain" id="PRO_5019186933" evidence="1">
    <location>
        <begin position="23"/>
        <end position="217"/>
    </location>
</feature>
<dbReference type="RefSeq" id="WP_120272452.1">
    <property type="nucleotide sequence ID" value="NZ_RAPN01000001.1"/>
</dbReference>
<dbReference type="AlphaFoldDB" id="A0A419W6N2"/>